<keyword evidence="2" id="KW-1185">Reference proteome</keyword>
<accession>A0A803MZB6</accession>
<reference evidence="1" key="2">
    <citation type="submission" date="2021-03" db="UniProtKB">
        <authorList>
            <consortium name="EnsemblPlants"/>
        </authorList>
    </citation>
    <scope>IDENTIFICATION</scope>
</reference>
<dbReference type="Gramene" id="AUR62037756-RA">
    <property type="protein sequence ID" value="AUR62037756-RA:cds"/>
    <property type="gene ID" value="AUR62037756"/>
</dbReference>
<dbReference type="AlphaFoldDB" id="A0A803MZB6"/>
<dbReference type="SMR" id="A0A803MZB6"/>
<organism evidence="1 2">
    <name type="scientific">Chenopodium quinoa</name>
    <name type="common">Quinoa</name>
    <dbReference type="NCBI Taxonomy" id="63459"/>
    <lineage>
        <taxon>Eukaryota</taxon>
        <taxon>Viridiplantae</taxon>
        <taxon>Streptophyta</taxon>
        <taxon>Embryophyta</taxon>
        <taxon>Tracheophyta</taxon>
        <taxon>Spermatophyta</taxon>
        <taxon>Magnoliopsida</taxon>
        <taxon>eudicotyledons</taxon>
        <taxon>Gunneridae</taxon>
        <taxon>Pentapetalae</taxon>
        <taxon>Caryophyllales</taxon>
        <taxon>Chenopodiaceae</taxon>
        <taxon>Chenopodioideae</taxon>
        <taxon>Atripliceae</taxon>
        <taxon>Chenopodium</taxon>
    </lineage>
</organism>
<proteinExistence type="predicted"/>
<dbReference type="EnsemblPlants" id="AUR62037756-RA">
    <property type="protein sequence ID" value="AUR62037756-RA:cds"/>
    <property type="gene ID" value="AUR62037756"/>
</dbReference>
<evidence type="ECO:0000313" key="1">
    <source>
        <dbReference type="EnsemblPlants" id="AUR62037756-RA:cds"/>
    </source>
</evidence>
<dbReference type="Proteomes" id="UP000596660">
    <property type="component" value="Unplaced"/>
</dbReference>
<protein>
    <submittedName>
        <fullName evidence="1">Uncharacterized protein</fullName>
    </submittedName>
</protein>
<reference evidence="1" key="1">
    <citation type="journal article" date="2017" name="Nature">
        <title>The genome of Chenopodium quinoa.</title>
        <authorList>
            <person name="Jarvis D.E."/>
            <person name="Ho Y.S."/>
            <person name="Lightfoot D.J."/>
            <person name="Schmoeckel S.M."/>
            <person name="Li B."/>
            <person name="Borm T.J.A."/>
            <person name="Ohyanagi H."/>
            <person name="Mineta K."/>
            <person name="Michell C.T."/>
            <person name="Saber N."/>
            <person name="Kharbatia N.M."/>
            <person name="Rupper R.R."/>
            <person name="Sharp A.R."/>
            <person name="Dally N."/>
            <person name="Boughton B.A."/>
            <person name="Woo Y.H."/>
            <person name="Gao G."/>
            <person name="Schijlen E.G.W.M."/>
            <person name="Guo X."/>
            <person name="Momin A.A."/>
            <person name="Negrao S."/>
            <person name="Al-Babili S."/>
            <person name="Gehring C."/>
            <person name="Roessner U."/>
            <person name="Jung C."/>
            <person name="Murphy K."/>
            <person name="Arold S.T."/>
            <person name="Gojobori T."/>
            <person name="van der Linden C.G."/>
            <person name="van Loo E.N."/>
            <person name="Jellen E.N."/>
            <person name="Maughan P.J."/>
            <person name="Tester M."/>
        </authorList>
    </citation>
    <scope>NUCLEOTIDE SEQUENCE [LARGE SCALE GENOMIC DNA]</scope>
    <source>
        <strain evidence="1">cv. PI 614886</strain>
    </source>
</reference>
<name>A0A803MZB6_CHEQI</name>
<evidence type="ECO:0000313" key="2">
    <source>
        <dbReference type="Proteomes" id="UP000596660"/>
    </source>
</evidence>
<sequence length="95" mass="10713">MTKLGKAARALQVLVRKSGAKSFSNPKDILEDAIKKVQESLDSSSSSIPKVDIENEVFNQLMYQDRTPKHPLNYVFGVKQSNIFGVEGYLRKERV</sequence>